<dbReference type="Proteomes" id="UP000224101">
    <property type="component" value="Segment"/>
</dbReference>
<dbReference type="RefSeq" id="YP_009609844.1">
    <property type="nucleotide sequence ID" value="NC_041997.1"/>
</dbReference>
<evidence type="ECO:0000313" key="2">
    <source>
        <dbReference type="Proteomes" id="UP000224101"/>
    </source>
</evidence>
<sequence>MAKFTSLNTQVYIPDNFAPLGKEKKGYFVDLGDRSVHSIHRGGCLKALTPYKGRYKLRPAAGGWLARDVIAKAKRTSKTPRFARV</sequence>
<organism evidence="1 2">
    <name type="scientific">Acidovorax phage ACP17</name>
    <dbReference type="NCBI Taxonomy" id="2010329"/>
    <lineage>
        <taxon>Viruses</taxon>
        <taxon>Duplodnaviria</taxon>
        <taxon>Heunggongvirae</taxon>
        <taxon>Uroviricota</taxon>
        <taxon>Caudoviricetes</taxon>
        <taxon>Busanvirus</taxon>
        <taxon>Busanvirus ACP17</taxon>
    </lineage>
</organism>
<protein>
    <submittedName>
        <fullName evidence="1">Uncharacterized protein</fullName>
    </submittedName>
</protein>
<keyword evidence="2" id="KW-1185">Reference proteome</keyword>
<accession>A0A218M3A7</accession>
<dbReference type="GeneID" id="40085929"/>
<name>A0A218M3A7_9CAUD</name>
<evidence type="ECO:0000313" key="1">
    <source>
        <dbReference type="EMBL" id="ASD50525.1"/>
    </source>
</evidence>
<dbReference type="KEGG" id="vg:40085929"/>
<proteinExistence type="predicted"/>
<reference evidence="1 2" key="1">
    <citation type="submission" date="2017-08" db="EMBL/GenBank/DDBJ databases">
        <title>Characterization and complete genome sequence of novel bacteriophage infecting the causal agent of bacterial fruit blotch, Acidovorax citrulli.</title>
        <authorList>
            <person name="Midani A.R."/>
            <person name="Park S.-H."/>
            <person name="Choi T.-J."/>
        </authorList>
    </citation>
    <scope>NUCLEOTIDE SEQUENCE [LARGE SCALE GENOMIC DNA]</scope>
</reference>
<dbReference type="EMBL" id="KY979132">
    <property type="protein sequence ID" value="ASD50525.1"/>
    <property type="molecule type" value="Genomic_DNA"/>
</dbReference>